<evidence type="ECO:0000256" key="3">
    <source>
        <dbReference type="ARBA" id="ARBA00022741"/>
    </source>
</evidence>
<dbReference type="InterPro" id="IPR003439">
    <property type="entry name" value="ABC_transporter-like_ATP-bd"/>
</dbReference>
<accession>A0ABP7A7X1</accession>
<dbReference type="PROSITE" id="PS50893">
    <property type="entry name" value="ABC_TRANSPORTER_2"/>
    <property type="match status" value="1"/>
</dbReference>
<evidence type="ECO:0000259" key="5">
    <source>
        <dbReference type="PROSITE" id="PS50893"/>
    </source>
</evidence>
<comment type="caution">
    <text evidence="6">The sequence shown here is derived from an EMBL/GenBank/DDBJ whole genome shotgun (WGS) entry which is preliminary data.</text>
</comment>
<protein>
    <submittedName>
        <fullName evidence="6">ATP-binding cassette domain-containing protein</fullName>
    </submittedName>
</protein>
<proteinExistence type="inferred from homology"/>
<dbReference type="PANTHER" id="PTHR43335:SF4">
    <property type="entry name" value="ABC TRANSPORTER, ATP-BINDING PROTEIN"/>
    <property type="match status" value="1"/>
</dbReference>
<dbReference type="GO" id="GO:0005524">
    <property type="term" value="F:ATP binding"/>
    <property type="evidence" value="ECO:0007669"/>
    <property type="project" value="UniProtKB-KW"/>
</dbReference>
<dbReference type="InterPro" id="IPR003593">
    <property type="entry name" value="AAA+_ATPase"/>
</dbReference>
<evidence type="ECO:0000256" key="2">
    <source>
        <dbReference type="ARBA" id="ARBA00022448"/>
    </source>
</evidence>
<dbReference type="PROSITE" id="PS00211">
    <property type="entry name" value="ABC_TRANSPORTER_1"/>
    <property type="match status" value="1"/>
</dbReference>
<dbReference type="Gene3D" id="3.40.50.300">
    <property type="entry name" value="P-loop containing nucleotide triphosphate hydrolases"/>
    <property type="match status" value="1"/>
</dbReference>
<keyword evidence="4 6" id="KW-0067">ATP-binding</keyword>
<evidence type="ECO:0000313" key="6">
    <source>
        <dbReference type="EMBL" id="GAA3626778.1"/>
    </source>
</evidence>
<sequence length="324" mass="34081">MFGPCYGRARTTERMQTTIEVAGLRKRFGQTMALDGMSFTVEPGQVTGFVGPNGAGKSTTMRVILGLDSADEGTALVGGRPYKSLRAPLHHVGALLDAGALQPSRTARNHLLWLAHFQGLGATRVDEVIEQVGLRSAARRKAGGFSLGMRQRLGIAAALLGDPPVLMLDEPVNGLDPEGIVWMRGFLRSLAAQGRAVLVSSHLMSELEDTAGHLVVVGRGRVVADTSVADLIAASSNGRVTLRTMAPSQAMSALARVRATVAATGHDTLTVSGLPAEQIVALLNANAVPFSEVAAHRATLEEAYMDLTRDAVEFRAAAGQEAAQ</sequence>
<reference evidence="7" key="1">
    <citation type="journal article" date="2019" name="Int. J. Syst. Evol. Microbiol.">
        <title>The Global Catalogue of Microorganisms (GCM) 10K type strain sequencing project: providing services to taxonomists for standard genome sequencing and annotation.</title>
        <authorList>
            <consortium name="The Broad Institute Genomics Platform"/>
            <consortium name="The Broad Institute Genome Sequencing Center for Infectious Disease"/>
            <person name="Wu L."/>
            <person name="Ma J."/>
        </authorList>
    </citation>
    <scope>NUCLEOTIDE SEQUENCE [LARGE SCALE GENOMIC DNA]</scope>
    <source>
        <strain evidence="7">JCM 17326</strain>
    </source>
</reference>
<dbReference type="PANTHER" id="PTHR43335">
    <property type="entry name" value="ABC TRANSPORTER, ATP-BINDING PROTEIN"/>
    <property type="match status" value="1"/>
</dbReference>
<evidence type="ECO:0000256" key="4">
    <source>
        <dbReference type="ARBA" id="ARBA00022840"/>
    </source>
</evidence>
<comment type="similarity">
    <text evidence="1">Belongs to the ABC transporter superfamily.</text>
</comment>
<keyword evidence="3" id="KW-0547">Nucleotide-binding</keyword>
<organism evidence="6 7">
    <name type="scientific">Nonomuraea rosea</name>
    <dbReference type="NCBI Taxonomy" id="638574"/>
    <lineage>
        <taxon>Bacteria</taxon>
        <taxon>Bacillati</taxon>
        <taxon>Actinomycetota</taxon>
        <taxon>Actinomycetes</taxon>
        <taxon>Streptosporangiales</taxon>
        <taxon>Streptosporangiaceae</taxon>
        <taxon>Nonomuraea</taxon>
    </lineage>
</organism>
<dbReference type="EMBL" id="BAABDQ010000088">
    <property type="protein sequence ID" value="GAA3626778.1"/>
    <property type="molecule type" value="Genomic_DNA"/>
</dbReference>
<name>A0ABP7A7X1_9ACTN</name>
<feature type="domain" description="ABC transporter" evidence="5">
    <location>
        <begin position="19"/>
        <end position="244"/>
    </location>
</feature>
<dbReference type="SMART" id="SM00382">
    <property type="entry name" value="AAA"/>
    <property type="match status" value="1"/>
</dbReference>
<gene>
    <name evidence="6" type="ORF">GCM10022419_135240</name>
</gene>
<evidence type="ECO:0000256" key="1">
    <source>
        <dbReference type="ARBA" id="ARBA00005417"/>
    </source>
</evidence>
<evidence type="ECO:0000313" key="7">
    <source>
        <dbReference type="Proteomes" id="UP001500630"/>
    </source>
</evidence>
<dbReference type="SUPFAM" id="SSF52540">
    <property type="entry name" value="P-loop containing nucleoside triphosphate hydrolases"/>
    <property type="match status" value="1"/>
</dbReference>
<dbReference type="InterPro" id="IPR027417">
    <property type="entry name" value="P-loop_NTPase"/>
</dbReference>
<dbReference type="Pfam" id="PF00005">
    <property type="entry name" value="ABC_tran"/>
    <property type="match status" value="1"/>
</dbReference>
<keyword evidence="7" id="KW-1185">Reference proteome</keyword>
<dbReference type="Proteomes" id="UP001500630">
    <property type="component" value="Unassembled WGS sequence"/>
</dbReference>
<dbReference type="InterPro" id="IPR017871">
    <property type="entry name" value="ABC_transporter-like_CS"/>
</dbReference>
<keyword evidence="2" id="KW-0813">Transport</keyword>